<dbReference type="PIRSF" id="PIRSF000429">
    <property type="entry name" value="Ac-CoA_Ac_transf"/>
    <property type="match status" value="1"/>
</dbReference>
<dbReference type="PANTHER" id="PTHR42870:SF1">
    <property type="entry name" value="NON-SPECIFIC LIPID-TRANSFER PROTEIN-LIKE 2"/>
    <property type="match status" value="1"/>
</dbReference>
<comment type="caution">
    <text evidence="2">The sequence shown here is derived from an EMBL/GenBank/DDBJ whole genome shotgun (WGS) entry which is preliminary data.</text>
</comment>
<dbReference type="GO" id="GO:0003988">
    <property type="term" value="F:acetyl-CoA C-acyltransferase activity"/>
    <property type="evidence" value="ECO:0007669"/>
    <property type="project" value="UniProtKB-ARBA"/>
</dbReference>
<protein>
    <submittedName>
        <fullName evidence="2">Thiolase family protein</fullName>
    </submittedName>
</protein>
<gene>
    <name evidence="2" type="ORF">H8R02_01060</name>
</gene>
<sequence>MHPRRTVIIRGLGTAGLSRAQPLDANELAIGAIDDALRDSGLAASDVDGLLISRSPVASDPAPGLGLHRAAALPALRLLQVLDGEGTSALQMIQAATQAIAHGAATNVICVFADAPLRGGKRGSQAFGTTRVTRGIGGLRYSSGAFGAASIYAMAAQRHMDRFGTTRAHLGAVAISTRQWACMNPSALFREPLTMEAYLSARKVAEPFGLFDCAVPVDGAVAVLLGPGTGSYRKPPVQVMGCAQAHEPAAWPHDSGDGPDSAATRAFRAALESARVAKSDVDMLQCYDAFTFMTLQALEDFGFCAAGESGGFVADGQTSPGGPLPVNTGGGHLSGFYLQGMTPIVEAVLQLRGEAGARQCPRSDVAAVTNTGGYFDHHACLVLGSAATL</sequence>
<name>A0A923M331_9BURK</name>
<accession>A0A923M331</accession>
<evidence type="ECO:0000313" key="3">
    <source>
        <dbReference type="Proteomes" id="UP000596827"/>
    </source>
</evidence>
<dbReference type="PANTHER" id="PTHR42870">
    <property type="entry name" value="ACETYL-COA C-ACETYLTRANSFERASE"/>
    <property type="match status" value="1"/>
</dbReference>
<keyword evidence="3" id="KW-1185">Reference proteome</keyword>
<dbReference type="InterPro" id="IPR055140">
    <property type="entry name" value="Thiolase_C_2"/>
</dbReference>
<dbReference type="InterPro" id="IPR016039">
    <property type="entry name" value="Thiolase-like"/>
</dbReference>
<dbReference type="RefSeq" id="WP_187079493.1">
    <property type="nucleotide sequence ID" value="NZ_JACORU010000001.1"/>
</dbReference>
<dbReference type="AlphaFoldDB" id="A0A923M331"/>
<dbReference type="EMBL" id="JACORU010000001">
    <property type="protein sequence ID" value="MBC5763023.1"/>
    <property type="molecule type" value="Genomic_DNA"/>
</dbReference>
<evidence type="ECO:0000313" key="2">
    <source>
        <dbReference type="EMBL" id="MBC5763023.1"/>
    </source>
</evidence>
<proteinExistence type="predicted"/>
<dbReference type="SUPFAM" id="SSF53901">
    <property type="entry name" value="Thiolase-like"/>
    <property type="match status" value="2"/>
</dbReference>
<dbReference type="InterPro" id="IPR002155">
    <property type="entry name" value="Thiolase"/>
</dbReference>
<organism evidence="2 3">
    <name type="scientific">Ramlibacter albus</name>
    <dbReference type="NCBI Taxonomy" id="2079448"/>
    <lineage>
        <taxon>Bacteria</taxon>
        <taxon>Pseudomonadati</taxon>
        <taxon>Pseudomonadota</taxon>
        <taxon>Betaproteobacteria</taxon>
        <taxon>Burkholderiales</taxon>
        <taxon>Comamonadaceae</taxon>
        <taxon>Ramlibacter</taxon>
    </lineage>
</organism>
<reference evidence="2" key="1">
    <citation type="submission" date="2020-08" db="EMBL/GenBank/DDBJ databases">
        <title>Ramlibacter sp. GTP1 16S ribosomal RNA gene genome sequencing and assembly.</title>
        <authorList>
            <person name="Kang M."/>
        </authorList>
    </citation>
    <scope>NUCLEOTIDE SEQUENCE</scope>
    <source>
        <strain evidence="2">GTP1</strain>
    </source>
</reference>
<evidence type="ECO:0000259" key="1">
    <source>
        <dbReference type="Pfam" id="PF22691"/>
    </source>
</evidence>
<feature type="domain" description="Thiolase C-terminal" evidence="1">
    <location>
        <begin position="261"/>
        <end position="384"/>
    </location>
</feature>
<dbReference type="Pfam" id="PF22691">
    <property type="entry name" value="Thiolase_C_1"/>
    <property type="match status" value="1"/>
</dbReference>
<dbReference type="Gene3D" id="3.40.47.10">
    <property type="match status" value="1"/>
</dbReference>
<dbReference type="Proteomes" id="UP000596827">
    <property type="component" value="Unassembled WGS sequence"/>
</dbReference>
<dbReference type="CDD" id="cd00829">
    <property type="entry name" value="SCP-x_thiolase"/>
    <property type="match status" value="1"/>
</dbReference>